<dbReference type="Proteomes" id="UP000555103">
    <property type="component" value="Unassembled WGS sequence"/>
</dbReference>
<sequence>MLLVPFIDVSDVDNPDLIKEKLNGIPLNNISCVDWPDQYPSKPDVSFKIAHNGDFLFLRFFVEENEILANVTEDNGSVWNDSCVEFFLSIGDDPYYYNAEFSCIGTALLGYRKGREGAVHASKPVMEQIRRFSSLGADPIKKEQGEFKWDLLVAIPVAAYWNSGLQTFKGLRAKANFYKCGDELTVPHYLSWNPVLTENPDFHVPRFFGEVEFE</sequence>
<dbReference type="CDD" id="cd09620">
    <property type="entry name" value="CBM9_like_3"/>
    <property type="match status" value="1"/>
</dbReference>
<dbReference type="GO" id="GO:0030246">
    <property type="term" value="F:carbohydrate binding"/>
    <property type="evidence" value="ECO:0007669"/>
    <property type="project" value="InterPro"/>
</dbReference>
<dbReference type="GO" id="GO:0016052">
    <property type="term" value="P:carbohydrate catabolic process"/>
    <property type="evidence" value="ECO:0007669"/>
    <property type="project" value="InterPro"/>
</dbReference>
<keyword evidence="3" id="KW-1185">Reference proteome</keyword>
<dbReference type="InterPro" id="IPR010502">
    <property type="entry name" value="Carb-bd_dom_fam9"/>
</dbReference>
<organism evidence="2 3">
    <name type="scientific">Dysgonomonas hofstadii</name>
    <dbReference type="NCBI Taxonomy" id="637886"/>
    <lineage>
        <taxon>Bacteria</taxon>
        <taxon>Pseudomonadati</taxon>
        <taxon>Bacteroidota</taxon>
        <taxon>Bacteroidia</taxon>
        <taxon>Bacteroidales</taxon>
        <taxon>Dysgonomonadaceae</taxon>
        <taxon>Dysgonomonas</taxon>
    </lineage>
</organism>
<reference evidence="2 3" key="1">
    <citation type="submission" date="2020-08" db="EMBL/GenBank/DDBJ databases">
        <title>Genomic Encyclopedia of Type Strains, Phase IV (KMG-IV): sequencing the most valuable type-strain genomes for metagenomic binning, comparative biology and taxonomic classification.</title>
        <authorList>
            <person name="Goeker M."/>
        </authorList>
    </citation>
    <scope>NUCLEOTIDE SEQUENCE [LARGE SCALE GENOMIC DNA]</scope>
    <source>
        <strain evidence="2 3">DSM 104969</strain>
    </source>
</reference>
<comment type="caution">
    <text evidence="2">The sequence shown here is derived from an EMBL/GenBank/DDBJ whole genome shotgun (WGS) entry which is preliminary data.</text>
</comment>
<name>A0A840CUX8_9BACT</name>
<dbReference type="Pfam" id="PF16011">
    <property type="entry name" value="CBM9_2"/>
    <property type="match status" value="1"/>
</dbReference>
<dbReference type="SUPFAM" id="SSF49344">
    <property type="entry name" value="CBD9-like"/>
    <property type="match status" value="1"/>
</dbReference>
<dbReference type="GO" id="GO:0004553">
    <property type="term" value="F:hydrolase activity, hydrolyzing O-glycosyl compounds"/>
    <property type="evidence" value="ECO:0007669"/>
    <property type="project" value="InterPro"/>
</dbReference>
<dbReference type="AlphaFoldDB" id="A0A840CUX8"/>
<evidence type="ECO:0000313" key="3">
    <source>
        <dbReference type="Proteomes" id="UP000555103"/>
    </source>
</evidence>
<feature type="domain" description="Carbohydrate-binding" evidence="1">
    <location>
        <begin position="24"/>
        <end position="213"/>
    </location>
</feature>
<dbReference type="Gene3D" id="2.60.40.1190">
    <property type="match status" value="1"/>
</dbReference>
<protein>
    <recommendedName>
        <fullName evidence="1">Carbohydrate-binding domain-containing protein</fullName>
    </recommendedName>
</protein>
<dbReference type="RefSeq" id="WP_183308828.1">
    <property type="nucleotide sequence ID" value="NZ_JACIEP010000020.1"/>
</dbReference>
<evidence type="ECO:0000259" key="1">
    <source>
        <dbReference type="Pfam" id="PF16011"/>
    </source>
</evidence>
<dbReference type="EMBL" id="JACIEP010000020">
    <property type="protein sequence ID" value="MBB4037988.1"/>
    <property type="molecule type" value="Genomic_DNA"/>
</dbReference>
<evidence type="ECO:0000313" key="2">
    <source>
        <dbReference type="EMBL" id="MBB4037988.1"/>
    </source>
</evidence>
<gene>
    <name evidence="2" type="ORF">GGR21_003914</name>
</gene>
<proteinExistence type="predicted"/>
<accession>A0A840CUX8</accession>